<keyword evidence="6" id="KW-0496">Mitochondrion</keyword>
<name>A0A7I8VZS3_9ANNE</name>
<reference evidence="11 12" key="1">
    <citation type="submission" date="2020-08" db="EMBL/GenBank/DDBJ databases">
        <authorList>
            <person name="Hejnol A."/>
        </authorList>
    </citation>
    <scope>NUCLEOTIDE SEQUENCE [LARGE SCALE GENOMIC DNA]</scope>
</reference>
<evidence type="ECO:0000256" key="4">
    <source>
        <dbReference type="ARBA" id="ARBA00022679"/>
    </source>
</evidence>
<evidence type="ECO:0000259" key="10">
    <source>
        <dbReference type="PROSITE" id="PS51733"/>
    </source>
</evidence>
<keyword evidence="4 6" id="KW-0808">Transferase</keyword>
<dbReference type="GO" id="GO:0009249">
    <property type="term" value="P:protein lipoylation"/>
    <property type="evidence" value="ECO:0007669"/>
    <property type="project" value="InterPro"/>
</dbReference>
<evidence type="ECO:0000256" key="7">
    <source>
        <dbReference type="PIRSR" id="PIRSR016262-1"/>
    </source>
</evidence>
<sequence length="214" mass="24385">MKDLLKVVRLGIISYGRGLRLQKEYEKLVFNEKAANYILLLEHKPVYTIGIRDYSSQYEEDYLKSLGAEFYKTSRGGLITFHGPGQLVVYPILNLKSLKIGVRKYTELLEETVIETCKNYNICGKRSQHTGVWVGDNKICALGIQVRRYISSHGLALNCATDLKWFNHITPCGIKDKGVTSLSNEVGRKIPVEEVLPLFIDSFEKTFKVRTDYA</sequence>
<dbReference type="UniPathway" id="UPA00538">
    <property type="reaction ID" value="UER00592"/>
</dbReference>
<evidence type="ECO:0000313" key="11">
    <source>
        <dbReference type="EMBL" id="CAD5121839.1"/>
    </source>
</evidence>
<dbReference type="PROSITE" id="PS01313">
    <property type="entry name" value="LIPB"/>
    <property type="match status" value="1"/>
</dbReference>
<evidence type="ECO:0000256" key="8">
    <source>
        <dbReference type="PIRSR" id="PIRSR016262-2"/>
    </source>
</evidence>
<dbReference type="SUPFAM" id="SSF55681">
    <property type="entry name" value="Class II aaRS and biotin synthetases"/>
    <property type="match status" value="1"/>
</dbReference>
<evidence type="ECO:0000256" key="5">
    <source>
        <dbReference type="ARBA" id="ARBA00023315"/>
    </source>
</evidence>
<keyword evidence="5 6" id="KW-0012">Acyltransferase</keyword>
<dbReference type="AlphaFoldDB" id="A0A7I8VZS3"/>
<dbReference type="Pfam" id="PF21948">
    <property type="entry name" value="LplA-B_cat"/>
    <property type="match status" value="1"/>
</dbReference>
<dbReference type="InterPro" id="IPR020605">
    <property type="entry name" value="Octanoyltransferase_CS"/>
</dbReference>
<dbReference type="EMBL" id="CAJFCJ010000015">
    <property type="protein sequence ID" value="CAD5121839.1"/>
    <property type="molecule type" value="Genomic_DNA"/>
</dbReference>
<evidence type="ECO:0000313" key="12">
    <source>
        <dbReference type="Proteomes" id="UP000549394"/>
    </source>
</evidence>
<proteinExistence type="inferred from homology"/>
<dbReference type="HAMAP" id="MF_00013">
    <property type="entry name" value="LipB"/>
    <property type="match status" value="1"/>
</dbReference>
<dbReference type="PANTHER" id="PTHR10993:SF7">
    <property type="entry name" value="LIPOYLTRANSFERASE 2, MITOCHONDRIAL-RELATED"/>
    <property type="match status" value="1"/>
</dbReference>
<protein>
    <recommendedName>
        <fullName evidence="6">Octanoyl-[acyl-carrier-protein]:protein N-octanoyltransferase LIPT2, mitochondrial</fullName>
        <ecNumber evidence="6">2.3.1.181</ecNumber>
    </recommendedName>
</protein>
<dbReference type="InterPro" id="IPR045864">
    <property type="entry name" value="aa-tRNA-synth_II/BPL/LPL"/>
</dbReference>
<dbReference type="PANTHER" id="PTHR10993">
    <property type="entry name" value="OCTANOYLTRANSFERASE"/>
    <property type="match status" value="1"/>
</dbReference>
<comment type="catalytic activity">
    <reaction evidence="6">
        <text>octanoyl-[ACP] + L-lysyl-[protein] = N(6)-octanoyl-L-lysyl-[protein] + holo-[ACP] + H(+)</text>
        <dbReference type="Rhea" id="RHEA:17665"/>
        <dbReference type="Rhea" id="RHEA-COMP:9636"/>
        <dbReference type="Rhea" id="RHEA-COMP:9685"/>
        <dbReference type="Rhea" id="RHEA-COMP:9752"/>
        <dbReference type="Rhea" id="RHEA-COMP:9928"/>
        <dbReference type="ChEBI" id="CHEBI:15378"/>
        <dbReference type="ChEBI" id="CHEBI:29969"/>
        <dbReference type="ChEBI" id="CHEBI:64479"/>
        <dbReference type="ChEBI" id="CHEBI:78463"/>
        <dbReference type="ChEBI" id="CHEBI:78809"/>
        <dbReference type="EC" id="2.3.1.181"/>
    </reaction>
</comment>
<evidence type="ECO:0000256" key="2">
    <source>
        <dbReference type="ARBA" id="ARBA00004821"/>
    </source>
</evidence>
<organism evidence="11 12">
    <name type="scientific">Dimorphilus gyrociliatus</name>
    <dbReference type="NCBI Taxonomy" id="2664684"/>
    <lineage>
        <taxon>Eukaryota</taxon>
        <taxon>Metazoa</taxon>
        <taxon>Spiralia</taxon>
        <taxon>Lophotrochozoa</taxon>
        <taxon>Annelida</taxon>
        <taxon>Polychaeta</taxon>
        <taxon>Polychaeta incertae sedis</taxon>
        <taxon>Dinophilidae</taxon>
        <taxon>Dimorphilus</taxon>
    </lineage>
</organism>
<dbReference type="InterPro" id="IPR004143">
    <property type="entry name" value="BPL_LPL_catalytic"/>
</dbReference>
<feature type="binding site" evidence="8">
    <location>
        <begin position="75"/>
        <end position="82"/>
    </location>
    <ligand>
        <name>substrate</name>
    </ligand>
</feature>
<comment type="subcellular location">
    <subcellularLocation>
        <location evidence="1 6">Mitochondrion</location>
    </subcellularLocation>
</comment>
<comment type="caution">
    <text evidence="11">The sequence shown here is derived from an EMBL/GenBank/DDBJ whole genome shotgun (WGS) entry which is preliminary data.</text>
</comment>
<dbReference type="GO" id="GO:0033819">
    <property type="term" value="F:lipoyl(octanoyl) transferase activity"/>
    <property type="evidence" value="ECO:0007669"/>
    <property type="project" value="UniProtKB-EC"/>
</dbReference>
<dbReference type="OrthoDB" id="19908at2759"/>
<dbReference type="PIRSF" id="PIRSF016262">
    <property type="entry name" value="LPLase"/>
    <property type="match status" value="1"/>
</dbReference>
<comment type="pathway">
    <text evidence="2 6">Protein modification; protein lipoylation via endogenous pathway; protein N(6)-(lipoyl)lysine from octanoyl-[acyl-carrier-protein]: step 1/2.</text>
</comment>
<feature type="domain" description="BPL/LPL catalytic" evidence="10">
    <location>
        <begin position="32"/>
        <end position="211"/>
    </location>
</feature>
<gene>
    <name evidence="11" type="ORF">DGYR_LOCUS9739</name>
</gene>
<dbReference type="NCBIfam" id="TIGR00214">
    <property type="entry name" value="lipB"/>
    <property type="match status" value="1"/>
</dbReference>
<dbReference type="GO" id="GO:0005739">
    <property type="term" value="C:mitochondrion"/>
    <property type="evidence" value="ECO:0007669"/>
    <property type="project" value="UniProtKB-SubCell"/>
</dbReference>
<feature type="site" description="Lowers pKa of active site Cys" evidence="9">
    <location>
        <position position="138"/>
    </location>
</feature>
<evidence type="ECO:0000256" key="1">
    <source>
        <dbReference type="ARBA" id="ARBA00004173"/>
    </source>
</evidence>
<dbReference type="InterPro" id="IPR000544">
    <property type="entry name" value="Octanoyltransferase"/>
</dbReference>
<dbReference type="FunFam" id="3.30.930.10:FF:000035">
    <property type="entry name" value="Putative lipoyltransferase 2, mitochondrial"/>
    <property type="match status" value="1"/>
</dbReference>
<dbReference type="Proteomes" id="UP000549394">
    <property type="component" value="Unassembled WGS sequence"/>
</dbReference>
<dbReference type="PROSITE" id="PS51733">
    <property type="entry name" value="BPL_LPL_CATALYTIC"/>
    <property type="match status" value="1"/>
</dbReference>
<comment type="function">
    <text evidence="6">Catalyzes the transfer of endogenously produced octanoic acid from octanoyl-acyl-carrier-protein onto the lipoyl domains of lipoate-dependent enzymes. Lipoyl-ACP can also act as a substrate although octanoyl-ACP is likely to be the physiological substrate.</text>
</comment>
<dbReference type="NCBIfam" id="NF010925">
    <property type="entry name" value="PRK14345.1"/>
    <property type="match status" value="1"/>
</dbReference>
<evidence type="ECO:0000256" key="3">
    <source>
        <dbReference type="ARBA" id="ARBA00007907"/>
    </source>
</evidence>
<comment type="similarity">
    <text evidence="3 6">Belongs to the LipB family.</text>
</comment>
<dbReference type="Gene3D" id="3.30.930.10">
    <property type="entry name" value="Bira Bifunctional Protein, Domain 2"/>
    <property type="match status" value="1"/>
</dbReference>
<evidence type="ECO:0000256" key="6">
    <source>
        <dbReference type="PIRNR" id="PIRNR016262"/>
    </source>
</evidence>
<accession>A0A7I8VZS3</accession>
<evidence type="ECO:0000256" key="9">
    <source>
        <dbReference type="PIRSR" id="PIRSR016262-3"/>
    </source>
</evidence>
<feature type="binding site" evidence="8">
    <location>
        <begin position="141"/>
        <end position="143"/>
    </location>
    <ligand>
        <name>substrate</name>
    </ligand>
</feature>
<feature type="binding site" evidence="8">
    <location>
        <begin position="154"/>
        <end position="156"/>
    </location>
    <ligand>
        <name>substrate</name>
    </ligand>
</feature>
<feature type="active site" description="Acyl-thioester intermediate" evidence="7">
    <location>
        <position position="172"/>
    </location>
</feature>
<dbReference type="CDD" id="cd16444">
    <property type="entry name" value="LipB"/>
    <property type="match status" value="1"/>
</dbReference>
<dbReference type="EC" id="2.3.1.181" evidence="6"/>
<keyword evidence="12" id="KW-1185">Reference proteome</keyword>